<sequence>MLEMGMTFGYAQYVADNEMVRMLRRLLQGIPVNDESMAVDVIKQVGAGGHFLMEDHTMTHMKSAHVSPRLIDRTNRDAWIEQGKPNLIGKAKEEVLNILATQKPDPLPEKVASEIRSTIEQIEKELGIK</sequence>
<reference evidence="4 5" key="1">
    <citation type="submission" date="2016-10" db="EMBL/GenBank/DDBJ databases">
        <title>Complete Genome Sequence of Peptococcaceae strain DCMF.</title>
        <authorList>
            <person name="Edwards R.J."/>
            <person name="Holland S.I."/>
            <person name="Deshpande N.P."/>
            <person name="Wong Y.K."/>
            <person name="Ertan H."/>
            <person name="Manefield M."/>
            <person name="Russell T.L."/>
            <person name="Lee M.J."/>
        </authorList>
    </citation>
    <scope>NUCLEOTIDE SEQUENCE [LARGE SCALE GENOMIC DNA]</scope>
    <source>
        <strain evidence="4 5">DCMF</strain>
    </source>
</reference>
<dbReference type="Pfam" id="PF06253">
    <property type="entry name" value="MTTB"/>
    <property type="match status" value="1"/>
</dbReference>
<dbReference type="KEGG" id="fwa:DCMF_07920"/>
<evidence type="ECO:0000256" key="1">
    <source>
        <dbReference type="ARBA" id="ARBA00007137"/>
    </source>
</evidence>
<dbReference type="GO" id="GO:0032259">
    <property type="term" value="P:methylation"/>
    <property type="evidence" value="ECO:0007669"/>
    <property type="project" value="UniProtKB-KW"/>
</dbReference>
<evidence type="ECO:0000313" key="5">
    <source>
        <dbReference type="Proteomes" id="UP000323521"/>
    </source>
</evidence>
<protein>
    <recommendedName>
        <fullName evidence="6">Trimethylamine methyltransferase</fullName>
    </recommendedName>
</protein>
<name>A0A3G1L1B9_FORW1</name>
<evidence type="ECO:0008006" key="6">
    <source>
        <dbReference type="Google" id="ProtNLM"/>
    </source>
</evidence>
<dbReference type="EMBL" id="CP017634">
    <property type="protein sequence ID" value="ATW28451.1"/>
    <property type="molecule type" value="Genomic_DNA"/>
</dbReference>
<evidence type="ECO:0000256" key="2">
    <source>
        <dbReference type="ARBA" id="ARBA00022603"/>
    </source>
</evidence>
<keyword evidence="3" id="KW-0808">Transferase</keyword>
<dbReference type="Gene3D" id="3.20.20.480">
    <property type="entry name" value="Trimethylamine methyltransferase-like"/>
    <property type="match status" value="1"/>
</dbReference>
<proteinExistence type="inferred from homology"/>
<keyword evidence="5" id="KW-1185">Reference proteome</keyword>
<dbReference type="GO" id="GO:0008168">
    <property type="term" value="F:methyltransferase activity"/>
    <property type="evidence" value="ECO:0007669"/>
    <property type="project" value="UniProtKB-KW"/>
</dbReference>
<organism evidence="4 5">
    <name type="scientific">Formimonas warabiya</name>
    <dbReference type="NCBI Taxonomy" id="1761012"/>
    <lineage>
        <taxon>Bacteria</taxon>
        <taxon>Bacillati</taxon>
        <taxon>Bacillota</taxon>
        <taxon>Clostridia</taxon>
        <taxon>Eubacteriales</taxon>
        <taxon>Peptococcaceae</taxon>
        <taxon>Candidatus Formimonas</taxon>
    </lineage>
</organism>
<dbReference type="InterPro" id="IPR010426">
    <property type="entry name" value="MTTB_MeTrfase"/>
</dbReference>
<accession>A0A3G1L1B9</accession>
<dbReference type="Proteomes" id="UP000323521">
    <property type="component" value="Chromosome"/>
</dbReference>
<dbReference type="GO" id="GO:0015948">
    <property type="term" value="P:methanogenesis"/>
    <property type="evidence" value="ECO:0007669"/>
    <property type="project" value="InterPro"/>
</dbReference>
<keyword evidence="2" id="KW-0489">Methyltransferase</keyword>
<evidence type="ECO:0000313" key="4">
    <source>
        <dbReference type="EMBL" id="ATW28451.1"/>
    </source>
</evidence>
<dbReference type="AlphaFoldDB" id="A0A3G1L1B9"/>
<dbReference type="InterPro" id="IPR038601">
    <property type="entry name" value="MttB-like_sf"/>
</dbReference>
<gene>
    <name evidence="4" type="ORF">DCMF_07920</name>
</gene>
<evidence type="ECO:0000256" key="3">
    <source>
        <dbReference type="ARBA" id="ARBA00022679"/>
    </source>
</evidence>
<comment type="similarity">
    <text evidence="1">Belongs to the trimethylamine methyltransferase family.</text>
</comment>